<evidence type="ECO:0000313" key="2">
    <source>
        <dbReference type="Proteomes" id="UP000824208"/>
    </source>
</evidence>
<dbReference type="Proteomes" id="UP000824208">
    <property type="component" value="Unassembled WGS sequence"/>
</dbReference>
<name>A0A9D2MDL9_9FIRM</name>
<sequence>MSSERNKGYLTMAAGAAGALALLLFPASVLTLGVGAVLGYHGRAWVEELERSVKQ</sequence>
<organism evidence="1 2">
    <name type="scientific">Candidatus Flavonifractor intestinipullorum</name>
    <dbReference type="NCBI Taxonomy" id="2838587"/>
    <lineage>
        <taxon>Bacteria</taxon>
        <taxon>Bacillati</taxon>
        <taxon>Bacillota</taxon>
        <taxon>Clostridia</taxon>
        <taxon>Eubacteriales</taxon>
        <taxon>Oscillospiraceae</taxon>
        <taxon>Flavonifractor</taxon>
    </lineage>
</organism>
<dbReference type="AlphaFoldDB" id="A0A9D2MDL9"/>
<reference evidence="1" key="2">
    <citation type="submission" date="2021-04" db="EMBL/GenBank/DDBJ databases">
        <authorList>
            <person name="Gilroy R."/>
        </authorList>
    </citation>
    <scope>NUCLEOTIDE SEQUENCE</scope>
    <source>
        <strain evidence="1">CHK189-11263</strain>
    </source>
</reference>
<reference evidence="1" key="1">
    <citation type="journal article" date="2021" name="PeerJ">
        <title>Extensive microbial diversity within the chicken gut microbiome revealed by metagenomics and culture.</title>
        <authorList>
            <person name="Gilroy R."/>
            <person name="Ravi A."/>
            <person name="Getino M."/>
            <person name="Pursley I."/>
            <person name="Horton D.L."/>
            <person name="Alikhan N.F."/>
            <person name="Baker D."/>
            <person name="Gharbi K."/>
            <person name="Hall N."/>
            <person name="Watson M."/>
            <person name="Adriaenssens E.M."/>
            <person name="Foster-Nyarko E."/>
            <person name="Jarju S."/>
            <person name="Secka A."/>
            <person name="Antonio M."/>
            <person name="Oren A."/>
            <person name="Chaudhuri R.R."/>
            <person name="La Ragione R."/>
            <person name="Hildebrand F."/>
            <person name="Pallen M.J."/>
        </authorList>
    </citation>
    <scope>NUCLEOTIDE SEQUENCE</scope>
    <source>
        <strain evidence="1">CHK189-11263</strain>
    </source>
</reference>
<gene>
    <name evidence="1" type="ORF">H9714_10675</name>
</gene>
<protein>
    <submittedName>
        <fullName evidence="1">Uncharacterized protein</fullName>
    </submittedName>
</protein>
<proteinExistence type="predicted"/>
<accession>A0A9D2MDL9</accession>
<evidence type="ECO:0000313" key="1">
    <source>
        <dbReference type="EMBL" id="HJB57999.1"/>
    </source>
</evidence>
<comment type="caution">
    <text evidence="1">The sequence shown here is derived from an EMBL/GenBank/DDBJ whole genome shotgun (WGS) entry which is preliminary data.</text>
</comment>
<dbReference type="EMBL" id="DWYC01000094">
    <property type="protein sequence ID" value="HJB57999.1"/>
    <property type="molecule type" value="Genomic_DNA"/>
</dbReference>